<name>A0AA39EYR6_9HYME</name>
<reference evidence="2" key="2">
    <citation type="submission" date="2023-03" db="EMBL/GenBank/DDBJ databases">
        <authorList>
            <person name="Inwood S.N."/>
            <person name="Skelly J.G."/>
            <person name="Guhlin J."/>
            <person name="Harrop T.W.R."/>
            <person name="Goldson S.G."/>
            <person name="Dearden P.K."/>
        </authorList>
    </citation>
    <scope>NUCLEOTIDE SEQUENCE</scope>
    <source>
        <strain evidence="2">Irish</strain>
        <tissue evidence="2">Whole body</tissue>
    </source>
</reference>
<proteinExistence type="predicted"/>
<evidence type="ECO:0000313" key="3">
    <source>
        <dbReference type="Proteomes" id="UP001168990"/>
    </source>
</evidence>
<reference evidence="2" key="1">
    <citation type="journal article" date="2023" name="bioRxiv">
        <title>Scaffold-level genome assemblies of two parasitoid biocontrol wasps reveal the parthenogenesis mechanism and an associated novel virus.</title>
        <authorList>
            <person name="Inwood S."/>
            <person name="Skelly J."/>
            <person name="Guhlin J."/>
            <person name="Harrop T."/>
            <person name="Goldson S."/>
            <person name="Dearden P."/>
        </authorList>
    </citation>
    <scope>NUCLEOTIDE SEQUENCE</scope>
    <source>
        <strain evidence="2">Irish</strain>
        <tissue evidence="2">Whole body</tissue>
    </source>
</reference>
<dbReference type="AlphaFoldDB" id="A0AA39EYR6"/>
<dbReference type="Proteomes" id="UP001168990">
    <property type="component" value="Unassembled WGS sequence"/>
</dbReference>
<comment type="caution">
    <text evidence="2">The sequence shown here is derived from an EMBL/GenBank/DDBJ whole genome shotgun (WGS) entry which is preliminary data.</text>
</comment>
<feature type="signal peptide" evidence="1">
    <location>
        <begin position="1"/>
        <end position="23"/>
    </location>
</feature>
<evidence type="ECO:0000256" key="1">
    <source>
        <dbReference type="SAM" id="SignalP"/>
    </source>
</evidence>
<evidence type="ECO:0000313" key="2">
    <source>
        <dbReference type="EMBL" id="KAK0160127.1"/>
    </source>
</evidence>
<accession>A0AA39EYR6</accession>
<feature type="chain" id="PRO_5041410067" evidence="1">
    <location>
        <begin position="24"/>
        <end position="212"/>
    </location>
</feature>
<organism evidence="2 3">
    <name type="scientific">Microctonus aethiopoides</name>
    <dbReference type="NCBI Taxonomy" id="144406"/>
    <lineage>
        <taxon>Eukaryota</taxon>
        <taxon>Metazoa</taxon>
        <taxon>Ecdysozoa</taxon>
        <taxon>Arthropoda</taxon>
        <taxon>Hexapoda</taxon>
        <taxon>Insecta</taxon>
        <taxon>Pterygota</taxon>
        <taxon>Neoptera</taxon>
        <taxon>Endopterygota</taxon>
        <taxon>Hymenoptera</taxon>
        <taxon>Apocrita</taxon>
        <taxon>Ichneumonoidea</taxon>
        <taxon>Braconidae</taxon>
        <taxon>Euphorinae</taxon>
        <taxon>Microctonus</taxon>
    </lineage>
</organism>
<keyword evidence="3" id="KW-1185">Reference proteome</keyword>
<protein>
    <submittedName>
        <fullName evidence="2">Uncharacterized protein</fullName>
    </submittedName>
</protein>
<sequence>MQRQSLICLLNLIVAATAAGVYGGVNIDPNAAAAQAGVTFPRIPGLNSPLFGFSLFPPRNGPSGAGSFGLSPSGQLTLPSLPNVTNLVPELPNAENASSIFVPPINGPPSLSSLPKIPGLSDALQDARNHLETALSIGPNFVNGIQKALEQAFQTNDPTGAVRTFVNTILDTYLTVAENCPMIVIGVRVLQEGIRLASEVAKSARNVILGPS</sequence>
<gene>
    <name evidence="2" type="ORF">PV328_007565</name>
</gene>
<keyword evidence="1" id="KW-0732">Signal</keyword>
<dbReference type="EMBL" id="JAQQBS010001423">
    <property type="protein sequence ID" value="KAK0160127.1"/>
    <property type="molecule type" value="Genomic_DNA"/>
</dbReference>